<comment type="caution">
    <text evidence="2">The sequence shown here is derived from an EMBL/GenBank/DDBJ whole genome shotgun (WGS) entry which is preliminary data.</text>
</comment>
<evidence type="ECO:0000313" key="3">
    <source>
        <dbReference type="Proteomes" id="UP000494206"/>
    </source>
</evidence>
<dbReference type="EMBL" id="CADEPM010000001">
    <property type="protein sequence ID" value="CAB3399004.1"/>
    <property type="molecule type" value="Genomic_DNA"/>
</dbReference>
<dbReference type="Proteomes" id="UP000494206">
    <property type="component" value="Unassembled WGS sequence"/>
</dbReference>
<protein>
    <submittedName>
        <fullName evidence="2">Uncharacterized protein</fullName>
    </submittedName>
</protein>
<gene>
    <name evidence="2" type="ORF">CBOVIS_LOCUS2210</name>
</gene>
<dbReference type="OrthoDB" id="5807593at2759"/>
<evidence type="ECO:0000313" key="2">
    <source>
        <dbReference type="EMBL" id="CAB3399004.1"/>
    </source>
</evidence>
<evidence type="ECO:0000256" key="1">
    <source>
        <dbReference type="SAM" id="SignalP"/>
    </source>
</evidence>
<organism evidence="2 3">
    <name type="scientific">Caenorhabditis bovis</name>
    <dbReference type="NCBI Taxonomy" id="2654633"/>
    <lineage>
        <taxon>Eukaryota</taxon>
        <taxon>Metazoa</taxon>
        <taxon>Ecdysozoa</taxon>
        <taxon>Nematoda</taxon>
        <taxon>Chromadorea</taxon>
        <taxon>Rhabditida</taxon>
        <taxon>Rhabditina</taxon>
        <taxon>Rhabditomorpha</taxon>
        <taxon>Rhabditoidea</taxon>
        <taxon>Rhabditidae</taxon>
        <taxon>Peloderinae</taxon>
        <taxon>Caenorhabditis</taxon>
    </lineage>
</organism>
<feature type="chain" id="PRO_5035873565" evidence="1">
    <location>
        <begin position="16"/>
        <end position="182"/>
    </location>
</feature>
<reference evidence="2 3" key="1">
    <citation type="submission" date="2020-04" db="EMBL/GenBank/DDBJ databases">
        <authorList>
            <person name="Laetsch R D."/>
            <person name="Stevens L."/>
            <person name="Kumar S."/>
            <person name="Blaxter L. M."/>
        </authorList>
    </citation>
    <scope>NUCLEOTIDE SEQUENCE [LARGE SCALE GENOMIC DNA]</scope>
</reference>
<proteinExistence type="predicted"/>
<sequence length="182" mass="20620">MMILLHCLITSGVAALNNCPTAPIRSVIQRAAETTSDAVTQMQMIRRILEDIYGGTWGVLIIRNPTIVSKDVHWTFPDHSNSDGTPAFCLAVIKKWQYNVFKTGQVDSPQRMTIENMIQRFSSGTIPKFGKTSFKEKRRMMDIKAEKVPPRRYSVAELDRLLASAFSEKAHVRLNRSPRIVN</sequence>
<keyword evidence="3" id="KW-1185">Reference proteome</keyword>
<accession>A0A8S1EE29</accession>
<dbReference type="AlphaFoldDB" id="A0A8S1EE29"/>
<name>A0A8S1EE29_9PELO</name>
<feature type="signal peptide" evidence="1">
    <location>
        <begin position="1"/>
        <end position="15"/>
    </location>
</feature>
<keyword evidence="1" id="KW-0732">Signal</keyword>